<keyword evidence="1" id="KW-1133">Transmembrane helix</keyword>
<dbReference type="AlphaFoldDB" id="A0AAN9ED34"/>
<keyword evidence="1" id="KW-0812">Transmembrane</keyword>
<keyword evidence="1" id="KW-0472">Membrane</keyword>
<protein>
    <submittedName>
        <fullName evidence="2">Uncharacterized protein</fullName>
    </submittedName>
</protein>
<accession>A0AAN9ED34</accession>
<organism evidence="2 3">
    <name type="scientific">Crotalaria pallida</name>
    <name type="common">Smooth rattlebox</name>
    <name type="synonym">Crotalaria striata</name>
    <dbReference type="NCBI Taxonomy" id="3830"/>
    <lineage>
        <taxon>Eukaryota</taxon>
        <taxon>Viridiplantae</taxon>
        <taxon>Streptophyta</taxon>
        <taxon>Embryophyta</taxon>
        <taxon>Tracheophyta</taxon>
        <taxon>Spermatophyta</taxon>
        <taxon>Magnoliopsida</taxon>
        <taxon>eudicotyledons</taxon>
        <taxon>Gunneridae</taxon>
        <taxon>Pentapetalae</taxon>
        <taxon>rosids</taxon>
        <taxon>fabids</taxon>
        <taxon>Fabales</taxon>
        <taxon>Fabaceae</taxon>
        <taxon>Papilionoideae</taxon>
        <taxon>50 kb inversion clade</taxon>
        <taxon>genistoids sensu lato</taxon>
        <taxon>core genistoids</taxon>
        <taxon>Crotalarieae</taxon>
        <taxon>Crotalaria</taxon>
    </lineage>
</organism>
<keyword evidence="3" id="KW-1185">Reference proteome</keyword>
<evidence type="ECO:0000256" key="1">
    <source>
        <dbReference type="SAM" id="Phobius"/>
    </source>
</evidence>
<dbReference type="Proteomes" id="UP001372338">
    <property type="component" value="Unassembled WGS sequence"/>
</dbReference>
<feature type="transmembrane region" description="Helical" evidence="1">
    <location>
        <begin position="76"/>
        <end position="96"/>
    </location>
</feature>
<feature type="transmembrane region" description="Helical" evidence="1">
    <location>
        <begin position="20"/>
        <end position="37"/>
    </location>
</feature>
<reference evidence="2 3" key="1">
    <citation type="submission" date="2024-01" db="EMBL/GenBank/DDBJ databases">
        <title>The genomes of 5 underutilized Papilionoideae crops provide insights into root nodulation and disease resistanc.</title>
        <authorList>
            <person name="Yuan L."/>
        </authorList>
    </citation>
    <scope>NUCLEOTIDE SEQUENCE [LARGE SCALE GENOMIC DNA]</scope>
    <source>
        <strain evidence="2">ZHUSHIDOU_FW_LH</strain>
        <tissue evidence="2">Leaf</tissue>
    </source>
</reference>
<proteinExistence type="predicted"/>
<comment type="caution">
    <text evidence="2">The sequence shown here is derived from an EMBL/GenBank/DDBJ whole genome shotgun (WGS) entry which is preliminary data.</text>
</comment>
<name>A0AAN9ED34_CROPI</name>
<evidence type="ECO:0000313" key="3">
    <source>
        <dbReference type="Proteomes" id="UP001372338"/>
    </source>
</evidence>
<gene>
    <name evidence="2" type="ORF">RIF29_37264</name>
</gene>
<evidence type="ECO:0000313" key="2">
    <source>
        <dbReference type="EMBL" id="KAK7252947.1"/>
    </source>
</evidence>
<sequence>MSSTEGVSCVLEDFVPWLQLWVFGASGFTAAMQLLMLEELLLLSWTAATQAAKGTVYLALTEEELQRTIETLSCRYFYHSISVIMFLEDIFFLLWFCEVMRSWSLDLSEEDHFIQGPQEGQNDQLGEVYRIHIFVIFPSPNMEGGTLVWLIIIQAYEVDTVGNISPLIQIFIGPGR</sequence>
<dbReference type="EMBL" id="JAYWIO010000007">
    <property type="protein sequence ID" value="KAK7252947.1"/>
    <property type="molecule type" value="Genomic_DNA"/>
</dbReference>